<evidence type="ECO:0000313" key="2">
    <source>
        <dbReference type="EMBL" id="GAS98870.1"/>
    </source>
</evidence>
<dbReference type="AlphaFoldDB" id="A0A117IC43"/>
<keyword evidence="3" id="KW-1185">Reference proteome</keyword>
<proteinExistence type="predicted"/>
<name>A0A117IC43_MYCCR</name>
<accession>A0A117IC43</accession>
<dbReference type="Proteomes" id="UP000069443">
    <property type="component" value="Unassembled WGS sequence"/>
</dbReference>
<reference evidence="3" key="1">
    <citation type="journal article" date="2016" name="Genome Announc.">
        <title>Draft Genome Sequences of Five Rapidly Growing Mycobacterium Species, M. thermoresistibile, M. fortuitum subsp. acetamidolyticum, M. canariasense, M. brisbanense, and M. novocastrense.</title>
        <authorList>
            <person name="Katahira K."/>
            <person name="Ogura Y."/>
            <person name="Gotoh Y."/>
            <person name="Hayashi T."/>
        </authorList>
    </citation>
    <scope>NUCLEOTIDE SEQUENCE [LARGE SCALE GENOMIC DNA]</scope>
    <source>
        <strain evidence="3">JCM15298</strain>
    </source>
</reference>
<comment type="caution">
    <text evidence="2">The sequence shown here is derived from an EMBL/GenBank/DDBJ whole genome shotgun (WGS) entry which is preliminary data.</text>
</comment>
<protein>
    <submittedName>
        <fullName evidence="2">Carbamoyl-phosphate synthase large chain</fullName>
    </submittedName>
</protein>
<dbReference type="STRING" id="228230.RMCC_5835"/>
<evidence type="ECO:0000256" key="1">
    <source>
        <dbReference type="SAM" id="MobiDB-lite"/>
    </source>
</evidence>
<dbReference type="RefSeq" id="WP_131805425.1">
    <property type="nucleotide sequence ID" value="NZ_BCSY01000111.1"/>
</dbReference>
<organism evidence="2 3">
    <name type="scientific">Mycolicibacterium canariasense</name>
    <name type="common">Mycobacterium canariasense</name>
    <dbReference type="NCBI Taxonomy" id="228230"/>
    <lineage>
        <taxon>Bacteria</taxon>
        <taxon>Bacillati</taxon>
        <taxon>Actinomycetota</taxon>
        <taxon>Actinomycetes</taxon>
        <taxon>Mycobacteriales</taxon>
        <taxon>Mycobacteriaceae</taxon>
        <taxon>Mycolicibacterium</taxon>
    </lineage>
</organism>
<sequence length="166" mass="17872">MICAASNELSEVTDLLMDYLYEQAGLGPNYFSTEISPLYARSSKFAKQGGDSVVRDSFAPRTDLHLGLQLDNPENEVQHQDSFGVEAALSYFVLRQICLDEDVVNRADAAVHRLGQQPFQRADGIAQIAACGHEVPPPPVLAPAAGRPAKNKPAAGGSHPSRKDEA</sequence>
<dbReference type="EMBL" id="BCSY01000111">
    <property type="protein sequence ID" value="GAS98870.1"/>
    <property type="molecule type" value="Genomic_DNA"/>
</dbReference>
<dbReference type="OrthoDB" id="10018524at2"/>
<feature type="region of interest" description="Disordered" evidence="1">
    <location>
        <begin position="136"/>
        <end position="166"/>
    </location>
</feature>
<evidence type="ECO:0000313" key="3">
    <source>
        <dbReference type="Proteomes" id="UP000069443"/>
    </source>
</evidence>
<gene>
    <name evidence="2" type="ORF">RMCC_5835</name>
</gene>
<reference evidence="3" key="2">
    <citation type="submission" date="2016-02" db="EMBL/GenBank/DDBJ databases">
        <title>Draft genome sequence of five rapidly growing Mycobacterium species.</title>
        <authorList>
            <person name="Katahira K."/>
            <person name="Gotou Y."/>
            <person name="Iida K."/>
            <person name="Ogura Y."/>
            <person name="Hayashi T."/>
        </authorList>
    </citation>
    <scope>NUCLEOTIDE SEQUENCE [LARGE SCALE GENOMIC DNA]</scope>
    <source>
        <strain evidence="3">JCM15298</strain>
    </source>
</reference>